<organism evidence="1 2">
    <name type="scientific">Luteimonas rhizosphaericola</name>
    <dbReference type="NCBI Taxonomy" id="3042024"/>
    <lineage>
        <taxon>Bacteria</taxon>
        <taxon>Pseudomonadati</taxon>
        <taxon>Pseudomonadota</taxon>
        <taxon>Gammaproteobacteria</taxon>
        <taxon>Lysobacterales</taxon>
        <taxon>Lysobacteraceae</taxon>
        <taxon>Luteimonas</taxon>
    </lineage>
</organism>
<proteinExistence type="predicted"/>
<reference evidence="1 2" key="1">
    <citation type="submission" date="2023-04" db="EMBL/GenBank/DDBJ databases">
        <title>Luteimonas sp. M1R5S18.</title>
        <authorList>
            <person name="Sun J.-Q."/>
        </authorList>
    </citation>
    <scope>NUCLEOTIDE SEQUENCE [LARGE SCALE GENOMIC DNA]</scope>
    <source>
        <strain evidence="1 2">M1R5S18</strain>
    </source>
</reference>
<accession>A0ABT6JIR0</accession>
<evidence type="ECO:0000313" key="1">
    <source>
        <dbReference type="EMBL" id="MDH5830554.1"/>
    </source>
</evidence>
<comment type="caution">
    <text evidence="1">The sequence shown here is derived from an EMBL/GenBank/DDBJ whole genome shotgun (WGS) entry which is preliminary data.</text>
</comment>
<sequence length="220" mass="24227">MAGSGTVEPVSLQSLLAEVHPAWFADPSAHGFDDALIARARTTPLGRRLLVRSLPQDLLDGLLAPRPGEPAYVAVPRRWPRARVAALVRDLGVLAYAPLIRAEVRREPVRWLRATLGNSYLLALDRTVWDGRFDAATRARLSSQWEALLAEPTFGSDPAPLGRLLDRQGQAELQAWAGRRNRALADWARLLHPPADPLPTHVPEKAVLVVASHHEDRDAD</sequence>
<protein>
    <submittedName>
        <fullName evidence="1">Uncharacterized protein</fullName>
    </submittedName>
</protein>
<dbReference type="Proteomes" id="UP001156831">
    <property type="component" value="Unassembled WGS sequence"/>
</dbReference>
<dbReference type="RefSeq" id="WP_280601260.1">
    <property type="nucleotide sequence ID" value="NZ_JARXRN010000021.1"/>
</dbReference>
<evidence type="ECO:0000313" key="2">
    <source>
        <dbReference type="Proteomes" id="UP001156831"/>
    </source>
</evidence>
<keyword evidence="2" id="KW-1185">Reference proteome</keyword>
<name>A0ABT6JIR0_9GAMM</name>
<dbReference type="EMBL" id="JARXRN010000021">
    <property type="protein sequence ID" value="MDH5830554.1"/>
    <property type="molecule type" value="Genomic_DNA"/>
</dbReference>
<gene>
    <name evidence="1" type="ORF">QFW80_08515</name>
</gene>